<gene>
    <name evidence="6" type="primary">tsf</name>
    <name evidence="10" type="ORF">CW354_20820</name>
</gene>
<feature type="region of interest" description="Involved in Mg(2+) ion dislocation from EF-Tu" evidence="6">
    <location>
        <begin position="84"/>
        <end position="87"/>
    </location>
</feature>
<evidence type="ECO:0000256" key="4">
    <source>
        <dbReference type="ARBA" id="ARBA00022768"/>
    </source>
</evidence>
<evidence type="ECO:0000256" key="2">
    <source>
        <dbReference type="ARBA" id="ARBA00016956"/>
    </source>
</evidence>
<dbReference type="NCBIfam" id="TIGR00116">
    <property type="entry name" value="tsf"/>
    <property type="match status" value="1"/>
</dbReference>
<evidence type="ECO:0000256" key="5">
    <source>
        <dbReference type="ARBA" id="ARBA00022917"/>
    </source>
</evidence>
<dbReference type="RefSeq" id="WP_104832033.1">
    <property type="nucleotide sequence ID" value="NZ_PJCH01000017.1"/>
</dbReference>
<dbReference type="InterPro" id="IPR018101">
    <property type="entry name" value="Transl_elong_Ts_CS"/>
</dbReference>
<dbReference type="Pfam" id="PF00889">
    <property type="entry name" value="EF_TS"/>
    <property type="match status" value="1"/>
</dbReference>
<dbReference type="EMBL" id="PJCH01000017">
    <property type="protein sequence ID" value="PQA85393.1"/>
    <property type="molecule type" value="Genomic_DNA"/>
</dbReference>
<sequence length="302" mass="31874">MSGITAANVKQLREMTGAGMMDCKSALQETNGDMDAAVDWLRKKGLSKAAKKAGRTAAEGLVAIAVEPNASGATGVVVEVNSETDFVARNELFQKMVSDIANTALSVGGDLEKLRAETFPGAGKSVDEHIAEMVGQIGENMSLRRSDGISVDEGVVASYVHGAVTDGAGKIGVIVGLKSSGDKAKLEALGKQIAMHVAAARPLATKVDDLDPNVVKKEKEVLADQARASGKPENIIEKMVEGRLRKFYEESVLLEQIFVIDGETPIRKVLENAAKDVGGPIELVGFARLELGEGVEKSDDED</sequence>
<keyword evidence="4 6" id="KW-0251">Elongation factor</keyword>
<dbReference type="InterPro" id="IPR009060">
    <property type="entry name" value="UBA-like_sf"/>
</dbReference>
<name>A0A2S7JYR5_9PROT</name>
<dbReference type="Gene3D" id="1.10.8.10">
    <property type="entry name" value="DNA helicase RuvA subunit, C-terminal domain"/>
    <property type="match status" value="1"/>
</dbReference>
<keyword evidence="5 6" id="KW-0648">Protein biosynthesis</keyword>
<evidence type="ECO:0000256" key="8">
    <source>
        <dbReference type="RuleBase" id="RU000643"/>
    </source>
</evidence>
<dbReference type="InterPro" id="IPR036402">
    <property type="entry name" value="EF-Ts_dimer_sf"/>
</dbReference>
<dbReference type="FunFam" id="1.10.286.20:FF:000001">
    <property type="entry name" value="Elongation factor Ts"/>
    <property type="match status" value="1"/>
</dbReference>
<feature type="domain" description="Translation elongation factor EFTs/EF1B dimerisation" evidence="9">
    <location>
        <begin position="75"/>
        <end position="293"/>
    </location>
</feature>
<keyword evidence="11" id="KW-1185">Reference proteome</keyword>
<dbReference type="HAMAP" id="MF_00050">
    <property type="entry name" value="EF_Ts"/>
    <property type="match status" value="1"/>
</dbReference>
<dbReference type="Proteomes" id="UP000239504">
    <property type="component" value="Unassembled WGS sequence"/>
</dbReference>
<organism evidence="10 11">
    <name type="scientific">Hyphococcus luteus</name>
    <dbReference type="NCBI Taxonomy" id="2058213"/>
    <lineage>
        <taxon>Bacteria</taxon>
        <taxon>Pseudomonadati</taxon>
        <taxon>Pseudomonadota</taxon>
        <taxon>Alphaproteobacteria</taxon>
        <taxon>Parvularculales</taxon>
        <taxon>Parvularculaceae</taxon>
        <taxon>Hyphococcus</taxon>
    </lineage>
</organism>
<dbReference type="AlphaFoldDB" id="A0A2S7JYR5"/>
<evidence type="ECO:0000256" key="3">
    <source>
        <dbReference type="ARBA" id="ARBA00022490"/>
    </source>
</evidence>
<dbReference type="PROSITE" id="PS01126">
    <property type="entry name" value="EF_TS_1"/>
    <property type="match status" value="1"/>
</dbReference>
<evidence type="ECO:0000259" key="9">
    <source>
        <dbReference type="Pfam" id="PF00889"/>
    </source>
</evidence>
<comment type="caution">
    <text evidence="10">The sequence shown here is derived from an EMBL/GenBank/DDBJ whole genome shotgun (WGS) entry which is preliminary data.</text>
</comment>
<comment type="subcellular location">
    <subcellularLocation>
        <location evidence="6 8">Cytoplasm</location>
    </subcellularLocation>
</comment>
<dbReference type="PANTHER" id="PTHR11741">
    <property type="entry name" value="ELONGATION FACTOR TS"/>
    <property type="match status" value="1"/>
</dbReference>
<dbReference type="GO" id="GO:0003746">
    <property type="term" value="F:translation elongation factor activity"/>
    <property type="evidence" value="ECO:0007669"/>
    <property type="project" value="UniProtKB-UniRule"/>
</dbReference>
<keyword evidence="3 6" id="KW-0963">Cytoplasm</keyword>
<dbReference type="OrthoDB" id="9808348at2"/>
<protein>
    <recommendedName>
        <fullName evidence="2 6">Elongation factor Ts</fullName>
        <shortName evidence="6">EF-Ts</shortName>
    </recommendedName>
</protein>
<dbReference type="FunFam" id="1.10.8.10:FF:000001">
    <property type="entry name" value="Elongation factor Ts"/>
    <property type="match status" value="1"/>
</dbReference>
<dbReference type="InterPro" id="IPR014039">
    <property type="entry name" value="Transl_elong_EFTs/EF1B_dimer"/>
</dbReference>
<comment type="similarity">
    <text evidence="1 6 7">Belongs to the EF-Ts family.</text>
</comment>
<evidence type="ECO:0000256" key="1">
    <source>
        <dbReference type="ARBA" id="ARBA00005532"/>
    </source>
</evidence>
<evidence type="ECO:0000313" key="11">
    <source>
        <dbReference type="Proteomes" id="UP000239504"/>
    </source>
</evidence>
<dbReference type="SUPFAM" id="SSF46934">
    <property type="entry name" value="UBA-like"/>
    <property type="match status" value="1"/>
</dbReference>
<dbReference type="InterPro" id="IPR001816">
    <property type="entry name" value="Transl_elong_EFTs/EF1B"/>
</dbReference>
<dbReference type="SUPFAM" id="SSF54713">
    <property type="entry name" value="Elongation factor Ts (EF-Ts), dimerisation domain"/>
    <property type="match status" value="2"/>
</dbReference>
<evidence type="ECO:0000256" key="6">
    <source>
        <dbReference type="HAMAP-Rule" id="MF_00050"/>
    </source>
</evidence>
<dbReference type="GO" id="GO:0005737">
    <property type="term" value="C:cytoplasm"/>
    <property type="evidence" value="ECO:0007669"/>
    <property type="project" value="UniProtKB-SubCell"/>
</dbReference>
<dbReference type="PROSITE" id="PS01127">
    <property type="entry name" value="EF_TS_2"/>
    <property type="match status" value="1"/>
</dbReference>
<dbReference type="PANTHER" id="PTHR11741:SF0">
    <property type="entry name" value="ELONGATION FACTOR TS, MITOCHONDRIAL"/>
    <property type="match status" value="1"/>
</dbReference>
<evidence type="ECO:0000256" key="7">
    <source>
        <dbReference type="RuleBase" id="RU000642"/>
    </source>
</evidence>
<dbReference type="Gene3D" id="1.10.286.20">
    <property type="match status" value="1"/>
</dbReference>
<reference evidence="10 11" key="1">
    <citation type="submission" date="2017-12" db="EMBL/GenBank/DDBJ databases">
        <authorList>
            <person name="Hurst M.R.H."/>
        </authorList>
    </citation>
    <scope>NUCLEOTIDE SEQUENCE [LARGE SCALE GENOMIC DNA]</scope>
    <source>
        <strain evidence="10 11">SY-3-19</strain>
    </source>
</reference>
<dbReference type="CDD" id="cd14275">
    <property type="entry name" value="UBA_EF-Ts"/>
    <property type="match status" value="1"/>
</dbReference>
<proteinExistence type="inferred from homology"/>
<comment type="function">
    <text evidence="6 7">Associates with the EF-Tu.GDP complex and induces the exchange of GDP to GTP. It remains bound to the aminoacyl-tRNA.EF-Tu.GTP complex up to the GTP hydrolysis stage on the ribosome.</text>
</comment>
<evidence type="ECO:0000313" key="10">
    <source>
        <dbReference type="EMBL" id="PQA85393.1"/>
    </source>
</evidence>
<dbReference type="Gene3D" id="3.30.479.20">
    <property type="entry name" value="Elongation factor Ts, dimerisation domain"/>
    <property type="match status" value="2"/>
</dbReference>
<accession>A0A2S7JYR5</accession>